<proteinExistence type="predicted"/>
<evidence type="ECO:0000313" key="3">
    <source>
        <dbReference type="EMBL" id="KRM49547.1"/>
    </source>
</evidence>
<protein>
    <submittedName>
        <fullName evidence="3">Peptidase A24A domain-containing protein</fullName>
    </submittedName>
</protein>
<name>A0A8E1RGN9_LENKE</name>
<organism evidence="3 4">
    <name type="scientific">Lentilactobacillus kefiri DSM 20587 = JCM 5818</name>
    <dbReference type="NCBI Taxonomy" id="1423764"/>
    <lineage>
        <taxon>Bacteria</taxon>
        <taxon>Bacillati</taxon>
        <taxon>Bacillota</taxon>
        <taxon>Bacilli</taxon>
        <taxon>Lactobacillales</taxon>
        <taxon>Lactobacillaceae</taxon>
        <taxon>Lentilactobacillus</taxon>
    </lineage>
</organism>
<keyword evidence="1" id="KW-1133">Transmembrane helix</keyword>
<feature type="transmembrane region" description="Helical" evidence="1">
    <location>
        <begin position="87"/>
        <end position="109"/>
    </location>
</feature>
<dbReference type="EMBL" id="AYYV01000086">
    <property type="protein sequence ID" value="KRM49547.1"/>
    <property type="molecule type" value="Genomic_DNA"/>
</dbReference>
<comment type="caution">
    <text evidence="3">The sequence shown here is derived from an EMBL/GenBank/DDBJ whole genome shotgun (WGS) entry which is preliminary data.</text>
</comment>
<accession>A0A8E1RGN9</accession>
<evidence type="ECO:0000256" key="1">
    <source>
        <dbReference type="SAM" id="Phobius"/>
    </source>
</evidence>
<dbReference type="InterPro" id="IPR050882">
    <property type="entry name" value="Prepilin_peptidase/N-MTase"/>
</dbReference>
<dbReference type="Proteomes" id="UP000051164">
    <property type="component" value="Unassembled WGS sequence"/>
</dbReference>
<dbReference type="PANTHER" id="PTHR30487">
    <property type="entry name" value="TYPE 4 PREPILIN-LIKE PROTEINS LEADER PEPTIDE-PROCESSING ENZYME"/>
    <property type="match status" value="1"/>
</dbReference>
<keyword evidence="1" id="KW-0812">Transmembrane</keyword>
<feature type="transmembrane region" description="Helical" evidence="1">
    <location>
        <begin position="207"/>
        <end position="229"/>
    </location>
</feature>
<dbReference type="GO" id="GO:0006465">
    <property type="term" value="P:signal peptide processing"/>
    <property type="evidence" value="ECO:0007669"/>
    <property type="project" value="TreeGrafter"/>
</dbReference>
<dbReference type="GO" id="GO:0005886">
    <property type="term" value="C:plasma membrane"/>
    <property type="evidence" value="ECO:0007669"/>
    <property type="project" value="TreeGrafter"/>
</dbReference>
<dbReference type="RefSeq" id="WP_056983246.1">
    <property type="nucleotide sequence ID" value="NZ_AYYV01000086.1"/>
</dbReference>
<evidence type="ECO:0000313" key="4">
    <source>
        <dbReference type="Proteomes" id="UP000051164"/>
    </source>
</evidence>
<gene>
    <name evidence="3" type="ORF">FC95_GL000487</name>
</gene>
<dbReference type="PANTHER" id="PTHR30487:SF0">
    <property type="entry name" value="PREPILIN LEADER PEPTIDASE_N-METHYLTRANSFERASE-RELATED"/>
    <property type="match status" value="1"/>
</dbReference>
<dbReference type="Pfam" id="PF06750">
    <property type="entry name" value="A24_N_bact"/>
    <property type="match status" value="1"/>
</dbReference>
<dbReference type="InterPro" id="IPR010627">
    <property type="entry name" value="Prepilin_pept_A24_N"/>
</dbReference>
<feature type="transmembrane region" description="Helical" evidence="1">
    <location>
        <begin position="166"/>
        <end position="195"/>
    </location>
</feature>
<keyword evidence="1" id="KW-0472">Membrane</keyword>
<evidence type="ECO:0000259" key="2">
    <source>
        <dbReference type="Pfam" id="PF06750"/>
    </source>
</evidence>
<dbReference type="AlphaFoldDB" id="A0A8E1RGN9"/>
<sequence length="230" mass="25832">MMIIIQFLFGASIASFFNLVAVRVVRGESIVRPRSHCDSCQNQLANIDLVPVFSYIILKGKCRYCSQKLPINFFAVELFTGTAISCLNLWVIDWLFIIQFVILIALSSFDLVNQQIPMGGIIGWLLSSVVVTDHPVQQIVMAVALYGVTQMINHHAQWIGSGDIDIYFCIWLSTGVPFLLWQTFIACVVALLYLIVAPWPKDSKIPFVPFITIGYFVTSQLQNILLPLIS</sequence>
<feature type="transmembrane region" description="Helical" evidence="1">
    <location>
        <begin position="6"/>
        <end position="25"/>
    </location>
</feature>
<dbReference type="GO" id="GO:0004190">
    <property type="term" value="F:aspartic-type endopeptidase activity"/>
    <property type="evidence" value="ECO:0007669"/>
    <property type="project" value="TreeGrafter"/>
</dbReference>
<reference evidence="3 4" key="1">
    <citation type="journal article" date="2015" name="Genome Announc.">
        <title>Expanding the biotechnology potential of lactobacilli through comparative genomics of 213 strains and associated genera.</title>
        <authorList>
            <person name="Sun Z."/>
            <person name="Harris H.M."/>
            <person name="McCann A."/>
            <person name="Guo C."/>
            <person name="Argimon S."/>
            <person name="Zhang W."/>
            <person name="Yang X."/>
            <person name="Jeffery I.B."/>
            <person name="Cooney J.C."/>
            <person name="Kagawa T.F."/>
            <person name="Liu W."/>
            <person name="Song Y."/>
            <person name="Salvetti E."/>
            <person name="Wrobel A."/>
            <person name="Rasinkangas P."/>
            <person name="Parkhill J."/>
            <person name="Rea M.C."/>
            <person name="O'Sullivan O."/>
            <person name="Ritari J."/>
            <person name="Douillard F.P."/>
            <person name="Paul Ross R."/>
            <person name="Yang R."/>
            <person name="Briner A.E."/>
            <person name="Felis G.E."/>
            <person name="de Vos W.M."/>
            <person name="Barrangou R."/>
            <person name="Klaenhammer T.R."/>
            <person name="Caufield P.W."/>
            <person name="Cui Y."/>
            <person name="Zhang H."/>
            <person name="O'Toole P.W."/>
        </authorList>
    </citation>
    <scope>NUCLEOTIDE SEQUENCE [LARGE SCALE GENOMIC DNA]</scope>
    <source>
        <strain evidence="3 4">DSM 20587</strain>
    </source>
</reference>
<feature type="domain" description="Prepilin peptidase A24 N-terminal" evidence="2">
    <location>
        <begin position="8"/>
        <end position="86"/>
    </location>
</feature>